<evidence type="ECO:0000256" key="6">
    <source>
        <dbReference type="ARBA" id="ARBA00022679"/>
    </source>
</evidence>
<dbReference type="EMBL" id="GDKF01006827">
    <property type="protein sequence ID" value="JAT71795.1"/>
    <property type="molecule type" value="Transcribed_RNA"/>
</dbReference>
<dbReference type="FunFam" id="3.40.1280.10:FF:000003">
    <property type="entry name" value="Ribosomal RNA small subunit methyltransferase"/>
    <property type="match status" value="1"/>
</dbReference>
<keyword evidence="9" id="KW-0694">RNA-binding</keyword>
<dbReference type="RefSeq" id="XP_011400611.1">
    <property type="nucleotide sequence ID" value="XM_011402309.1"/>
</dbReference>
<dbReference type="CDD" id="cd18088">
    <property type="entry name" value="Nep1-like"/>
    <property type="match status" value="1"/>
</dbReference>
<feature type="region of interest" description="Disordered" evidence="11">
    <location>
        <begin position="1"/>
        <end position="20"/>
    </location>
</feature>
<protein>
    <submittedName>
        <fullName evidence="13">Ribosomal RNA small subunit methyltransferase NEP1</fullName>
    </submittedName>
</protein>
<evidence type="ECO:0000256" key="1">
    <source>
        <dbReference type="ARBA" id="ARBA00004604"/>
    </source>
</evidence>
<dbReference type="OrthoDB" id="269804at2759"/>
<dbReference type="Gene3D" id="3.40.1280.10">
    <property type="match status" value="1"/>
</dbReference>
<dbReference type="Proteomes" id="UP000279271">
    <property type="component" value="Unassembled WGS sequence"/>
</dbReference>
<keyword evidence="5 13" id="KW-0489">Methyltransferase</keyword>
<dbReference type="EMBL" id="KL662153">
    <property type="protein sequence ID" value="KFM27627.1"/>
    <property type="molecule type" value="Genomic_DNA"/>
</dbReference>
<keyword evidence="7" id="KW-0949">S-adenosyl-L-methionine</keyword>
<dbReference type="GO" id="GO:0070475">
    <property type="term" value="P:rRNA base methylation"/>
    <property type="evidence" value="ECO:0007669"/>
    <property type="project" value="InterPro"/>
</dbReference>
<proteinExistence type="inferred from homology"/>
<keyword evidence="15" id="KW-1185">Reference proteome</keyword>
<evidence type="ECO:0000313" key="13">
    <source>
        <dbReference type="EMBL" id="KFM27627.1"/>
    </source>
</evidence>
<comment type="subcellular location">
    <subcellularLocation>
        <location evidence="1">Nucleus</location>
        <location evidence="1">Nucleolus</location>
    </subcellularLocation>
</comment>
<dbReference type="eggNOG" id="KOG3073">
    <property type="taxonomic scope" value="Eukaryota"/>
</dbReference>
<dbReference type="Proteomes" id="UP000028924">
    <property type="component" value="Unassembled WGS sequence"/>
</dbReference>
<dbReference type="SUPFAM" id="SSF75217">
    <property type="entry name" value="alpha/beta knot"/>
    <property type="match status" value="1"/>
</dbReference>
<dbReference type="AlphaFoldDB" id="A0A087SPH3"/>
<dbReference type="PANTHER" id="PTHR12636:SF5">
    <property type="entry name" value="RIBOSOMAL RNA SMALL SUBUNIT METHYLTRANSFERASE NEP1"/>
    <property type="match status" value="1"/>
</dbReference>
<evidence type="ECO:0000256" key="11">
    <source>
        <dbReference type="SAM" id="MobiDB-lite"/>
    </source>
</evidence>
<accession>A0A087SPH3</accession>
<keyword evidence="3" id="KW-0690">Ribosome biogenesis</keyword>
<keyword evidence="8" id="KW-0699">rRNA-binding</keyword>
<evidence type="ECO:0000256" key="5">
    <source>
        <dbReference type="ARBA" id="ARBA00022603"/>
    </source>
</evidence>
<dbReference type="GO" id="GO:0070037">
    <property type="term" value="F:rRNA (pseudouridine) methyltransferase activity"/>
    <property type="evidence" value="ECO:0007669"/>
    <property type="project" value="InterPro"/>
</dbReference>
<dbReference type="PANTHER" id="PTHR12636">
    <property type="entry name" value="NEP1/MRA1"/>
    <property type="match status" value="1"/>
</dbReference>
<evidence type="ECO:0000313" key="16">
    <source>
        <dbReference type="Proteomes" id="UP000279271"/>
    </source>
</evidence>
<dbReference type="InterPro" id="IPR005304">
    <property type="entry name" value="Rbsml_bgen_MeTrfase_EMG1/NEP1"/>
</dbReference>
<sequence length="229" mass="25001">MAPGIVPPREEDEAAAETSSQQSVTFVLEGATLETAKVGKGYELLNCDDHTSFLKRHGRDPAQYRPDIAHQALLMILDSPLNKAGKVKEIYVHTAKNVLIQVNPKVRLPRTYKRFAGLFVQLLQKLSIRATNGPDKLLRVVKGPVPPHLPVDALRIGFSHSSESLAPVATTVARFPPGKPLVFVLGAFSHGKIDDGYVDEYLSISQFPLSAAYAIARLTNALEAAWDLV</sequence>
<dbReference type="Pfam" id="PF03587">
    <property type="entry name" value="EMG1"/>
    <property type="match status" value="1"/>
</dbReference>
<dbReference type="GeneID" id="23617999"/>
<keyword evidence="10" id="KW-0539">Nucleus</keyword>
<evidence type="ECO:0000256" key="3">
    <source>
        <dbReference type="ARBA" id="ARBA00022517"/>
    </source>
</evidence>
<organism evidence="13 15">
    <name type="scientific">Auxenochlorella protothecoides</name>
    <name type="common">Green microalga</name>
    <name type="synonym">Chlorella protothecoides</name>
    <dbReference type="NCBI Taxonomy" id="3075"/>
    <lineage>
        <taxon>Eukaryota</taxon>
        <taxon>Viridiplantae</taxon>
        <taxon>Chlorophyta</taxon>
        <taxon>core chlorophytes</taxon>
        <taxon>Trebouxiophyceae</taxon>
        <taxon>Chlorellales</taxon>
        <taxon>Chlorellaceae</taxon>
        <taxon>Auxenochlorella</taxon>
    </lineage>
</organism>
<evidence type="ECO:0000256" key="9">
    <source>
        <dbReference type="ARBA" id="ARBA00022884"/>
    </source>
</evidence>
<keyword evidence="6 13" id="KW-0808">Transferase</keyword>
<evidence type="ECO:0000256" key="8">
    <source>
        <dbReference type="ARBA" id="ARBA00022730"/>
    </source>
</evidence>
<dbReference type="EMBL" id="QOKY01000133">
    <property type="protein sequence ID" value="RMZ56937.1"/>
    <property type="molecule type" value="Genomic_DNA"/>
</dbReference>
<evidence type="ECO:0000313" key="15">
    <source>
        <dbReference type="Proteomes" id="UP000028924"/>
    </source>
</evidence>
<name>A0A087SPH3_AUXPR</name>
<comment type="similarity">
    <text evidence="2">Belongs to the class IV-like SAM-binding methyltransferase superfamily. RNA methyltransferase NEP1 family.</text>
</comment>
<reference evidence="16" key="3">
    <citation type="journal article" date="2018" name="Algal Res.">
        <title>Characterization of plant carbon substrate utilization by Auxenochlorella protothecoides.</title>
        <authorList>
            <person name="Vogler B.W."/>
            <person name="Starkenburg S.R."/>
            <person name="Sudasinghe N."/>
            <person name="Schambach J.Y."/>
            <person name="Rollin J.A."/>
            <person name="Pattathil S."/>
            <person name="Barry A.N."/>
        </authorList>
    </citation>
    <scope>NUCLEOTIDE SEQUENCE [LARGE SCALE GENOMIC DNA]</scope>
    <source>
        <strain evidence="16">UTEX 25</strain>
    </source>
</reference>
<reference evidence="12" key="2">
    <citation type="submission" date="2015-08" db="EMBL/GenBank/DDBJ databases">
        <authorList>
            <person name="Babu N.S."/>
            <person name="Beckwith C.J."/>
            <person name="Beseler K.G."/>
            <person name="Brison A."/>
            <person name="Carone J.V."/>
            <person name="Caskin T.P."/>
            <person name="Diamond M."/>
            <person name="Durham M.E."/>
            <person name="Foxe J.M."/>
            <person name="Go M."/>
            <person name="Henderson B.A."/>
            <person name="Jones I.B."/>
            <person name="McGettigan J.A."/>
            <person name="Micheletti S.J."/>
            <person name="Nasrallah M.E."/>
            <person name="Ortiz D."/>
            <person name="Piller C.R."/>
            <person name="Privatt S.R."/>
            <person name="Schneider S.L."/>
            <person name="Sharp S."/>
            <person name="Smith T.C."/>
            <person name="Stanton J.D."/>
            <person name="Ullery H.E."/>
            <person name="Wilson R.J."/>
            <person name="Serrano M.G."/>
            <person name="Buck G."/>
            <person name="Lee V."/>
            <person name="Wang Y."/>
            <person name="Carvalho R."/>
            <person name="Voegtly L."/>
            <person name="Shi R."/>
            <person name="Duckworth R."/>
            <person name="Johnson A."/>
            <person name="Loviza R."/>
            <person name="Walstead R."/>
            <person name="Shah Z."/>
            <person name="Kiflezghi M."/>
            <person name="Wade K."/>
            <person name="Ball S.L."/>
            <person name="Bradley K.W."/>
            <person name="Asai D.J."/>
            <person name="Bowman C.A."/>
            <person name="Russell D.A."/>
            <person name="Pope W.H."/>
            <person name="Jacobs-Sera D."/>
            <person name="Hendrix R.W."/>
            <person name="Hatfull G.F."/>
        </authorList>
    </citation>
    <scope>NUCLEOTIDE SEQUENCE</scope>
</reference>
<evidence type="ECO:0000256" key="2">
    <source>
        <dbReference type="ARBA" id="ARBA00008115"/>
    </source>
</evidence>
<evidence type="ECO:0000313" key="12">
    <source>
        <dbReference type="EMBL" id="JAT71795.1"/>
    </source>
</evidence>
<dbReference type="InterPro" id="IPR029026">
    <property type="entry name" value="tRNA_m1G_MTases_N"/>
</dbReference>
<dbReference type="STRING" id="3075.A0A087SPH3"/>
<reference evidence="14" key="4">
    <citation type="submission" date="2018-10" db="EMBL/GenBank/DDBJ databases">
        <authorList>
            <person name="Hovde B."/>
            <person name="Zhang X."/>
        </authorList>
    </citation>
    <scope>NUCLEOTIDE SEQUENCE [LARGE SCALE GENOMIC DNA]</scope>
    <source>
        <strain evidence="14">UTEX 25</strain>
    </source>
</reference>
<keyword evidence="4" id="KW-0698">rRNA processing</keyword>
<reference evidence="14" key="5">
    <citation type="submission" date="2018-11" db="EMBL/GenBank/DDBJ databases">
        <title>Characterization of plant carbon substrate utilization by Auxenochlorella protothecoides.</title>
        <authorList>
            <person name="Vogler B.W."/>
            <person name="Starkenburg S.R."/>
            <person name="Sudasinghe N."/>
            <person name="Schambach J.Y."/>
            <person name="Rollin J.A."/>
            <person name="Pattathil S."/>
            <person name="Barry A.N."/>
        </authorList>
    </citation>
    <scope>NUCLEOTIDE SEQUENCE [LARGE SCALE GENOMIC DNA]</scope>
    <source>
        <strain evidence="14">UTEX 25</strain>
    </source>
</reference>
<dbReference type="KEGG" id="apro:F751_6608"/>
<dbReference type="GO" id="GO:0019843">
    <property type="term" value="F:rRNA binding"/>
    <property type="evidence" value="ECO:0007669"/>
    <property type="project" value="UniProtKB-KW"/>
</dbReference>
<evidence type="ECO:0000256" key="7">
    <source>
        <dbReference type="ARBA" id="ARBA00022691"/>
    </source>
</evidence>
<evidence type="ECO:0000256" key="4">
    <source>
        <dbReference type="ARBA" id="ARBA00022552"/>
    </source>
</evidence>
<reference evidence="13 15" key="1">
    <citation type="journal article" date="2014" name="BMC Genomics">
        <title>Oil accumulation mechanisms of the oleaginous microalga Chlorella protothecoides revealed through its genome, transcriptomes, and proteomes.</title>
        <authorList>
            <person name="Gao C."/>
            <person name="Wang Y."/>
            <person name="Shen Y."/>
            <person name="Yan D."/>
            <person name="He X."/>
            <person name="Dai J."/>
            <person name="Wu Q."/>
        </authorList>
    </citation>
    <scope>NUCLEOTIDE SEQUENCE [LARGE SCALE GENOMIC DNA]</scope>
    <source>
        <strain evidence="13 15">0710</strain>
    </source>
</reference>
<dbReference type="InterPro" id="IPR029028">
    <property type="entry name" value="Alpha/beta_knot_MTases"/>
</dbReference>
<evidence type="ECO:0000256" key="10">
    <source>
        <dbReference type="ARBA" id="ARBA00023242"/>
    </source>
</evidence>
<evidence type="ECO:0000313" key="14">
    <source>
        <dbReference type="EMBL" id="RMZ56937.1"/>
    </source>
</evidence>
<gene>
    <name evidence="14" type="ORF">APUTEX25_004999</name>
    <name evidence="13" type="ORF">F751_6608</name>
    <name evidence="12" type="ORF">g.20243</name>
</gene>
<dbReference type="GO" id="GO:0032040">
    <property type="term" value="C:small-subunit processome"/>
    <property type="evidence" value="ECO:0007669"/>
    <property type="project" value="TreeGrafter"/>
</dbReference>